<dbReference type="Gene3D" id="1.10.3210.10">
    <property type="entry name" value="Hypothetical protein af1432"/>
    <property type="match status" value="1"/>
</dbReference>
<organism evidence="1 2">
    <name type="scientific">Anaerotignum faecicola</name>
    <dbReference type="NCBI Taxonomy" id="2358141"/>
    <lineage>
        <taxon>Bacteria</taxon>
        <taxon>Bacillati</taxon>
        <taxon>Bacillota</taxon>
        <taxon>Clostridia</taxon>
        <taxon>Lachnospirales</taxon>
        <taxon>Anaerotignaceae</taxon>
        <taxon>Anaerotignum</taxon>
    </lineage>
</organism>
<dbReference type="OrthoDB" id="9802385at2"/>
<evidence type="ECO:0008006" key="3">
    <source>
        <dbReference type="Google" id="ProtNLM"/>
    </source>
</evidence>
<name>A0A401LBY7_9FIRM</name>
<protein>
    <recommendedName>
        <fullName evidence="3">GTP pyrophosphokinase</fullName>
    </recommendedName>
</protein>
<dbReference type="Proteomes" id="UP000287361">
    <property type="component" value="Unassembled WGS sequence"/>
</dbReference>
<dbReference type="EMBL" id="BHVZ01000001">
    <property type="protein sequence ID" value="GCB28992.1"/>
    <property type="molecule type" value="Genomic_DNA"/>
</dbReference>
<dbReference type="PANTHER" id="PTHR46246:SF1">
    <property type="entry name" value="GUANOSINE-3',5'-BIS(DIPHOSPHATE) 3'-PYROPHOSPHOHYDROLASE MESH1"/>
    <property type="match status" value="1"/>
</dbReference>
<reference evidence="1 2" key="1">
    <citation type="submission" date="2018-10" db="EMBL/GenBank/DDBJ databases">
        <title>Draft Genome Sequence of Anaerotignum sp. KCTC 15736.</title>
        <authorList>
            <person name="Choi S.H."/>
            <person name="Kim J.S."/>
            <person name="Kang S.W."/>
            <person name="Lee J.S."/>
            <person name="Park S.H."/>
        </authorList>
    </citation>
    <scope>NUCLEOTIDE SEQUENCE [LARGE SCALE GENOMIC DNA]</scope>
    <source>
        <strain evidence="1 2">KCTC 15736</strain>
    </source>
</reference>
<proteinExistence type="predicted"/>
<comment type="caution">
    <text evidence="1">The sequence shown here is derived from an EMBL/GenBank/DDBJ whole genome shotgun (WGS) entry which is preliminary data.</text>
</comment>
<evidence type="ECO:0000313" key="1">
    <source>
        <dbReference type="EMBL" id="GCB28992.1"/>
    </source>
</evidence>
<dbReference type="InterPro" id="IPR052194">
    <property type="entry name" value="MESH1"/>
</dbReference>
<evidence type="ECO:0000313" key="2">
    <source>
        <dbReference type="Proteomes" id="UP000287361"/>
    </source>
</evidence>
<dbReference type="SUPFAM" id="SSF109604">
    <property type="entry name" value="HD-domain/PDEase-like"/>
    <property type="match status" value="1"/>
</dbReference>
<gene>
    <name evidence="1" type="ORF">KGMB03357_06530</name>
</gene>
<sequence length="153" mass="17105">MLEKALILAAKAHTGQVDKGGAPYILHPIRVMLACEGEKEKIVALLHDTLEDTALTAADLRRAGFPEEIVQAVCCLTRGQKEDYMDYIARICENALAARVKYADLQDNLDIRRIPNPTERDFARIRKYEQAMKRITRSVKGGREHGALDTGTL</sequence>
<keyword evidence="2" id="KW-1185">Reference proteome</keyword>
<accession>A0A401LBY7</accession>
<dbReference type="GO" id="GO:0008893">
    <property type="term" value="F:guanosine-3',5'-bis(diphosphate) 3'-diphosphatase activity"/>
    <property type="evidence" value="ECO:0007669"/>
    <property type="project" value="TreeGrafter"/>
</dbReference>
<dbReference type="AlphaFoldDB" id="A0A401LBY7"/>
<dbReference type="PANTHER" id="PTHR46246">
    <property type="entry name" value="GUANOSINE-3',5'-BIS(DIPHOSPHATE) 3'-PYROPHOSPHOHYDROLASE MESH1"/>
    <property type="match status" value="1"/>
</dbReference>